<dbReference type="InterPro" id="IPR039447">
    <property type="entry name" value="UreH-like_TM_dom"/>
</dbReference>
<evidence type="ECO:0000313" key="3">
    <source>
        <dbReference type="EMBL" id="SEO99623.1"/>
    </source>
</evidence>
<feature type="transmembrane region" description="Helical" evidence="1">
    <location>
        <begin position="39"/>
        <end position="60"/>
    </location>
</feature>
<dbReference type="EMBL" id="FODV01000010">
    <property type="protein sequence ID" value="SEO99623.1"/>
    <property type="molecule type" value="Genomic_DNA"/>
</dbReference>
<dbReference type="Pfam" id="PF13386">
    <property type="entry name" value="DsbD_2"/>
    <property type="match status" value="1"/>
</dbReference>
<dbReference type="PANTHER" id="PTHR42208">
    <property type="entry name" value="HEAVY METAL TRANSPORTER-RELATED"/>
    <property type="match status" value="1"/>
</dbReference>
<gene>
    <name evidence="3" type="ORF">SAMN04487948_11020</name>
</gene>
<dbReference type="AlphaFoldDB" id="A0A1H8U9U5"/>
<feature type="domain" description="Urease accessory protein UreH-like transmembrane" evidence="2">
    <location>
        <begin position="1"/>
        <end position="207"/>
    </location>
</feature>
<protein>
    <recommendedName>
        <fullName evidence="2">Urease accessory protein UreH-like transmembrane domain-containing protein</fullName>
    </recommendedName>
</protein>
<proteinExistence type="predicted"/>
<feature type="transmembrane region" description="Helical" evidence="1">
    <location>
        <begin position="72"/>
        <end position="91"/>
    </location>
</feature>
<keyword evidence="1" id="KW-0812">Transmembrane</keyword>
<keyword evidence="1" id="KW-0472">Membrane</keyword>
<evidence type="ECO:0000259" key="2">
    <source>
        <dbReference type="Pfam" id="PF13386"/>
    </source>
</evidence>
<organism evidence="3 4">
    <name type="scientific">Halogranum amylolyticum</name>
    <dbReference type="NCBI Taxonomy" id="660520"/>
    <lineage>
        <taxon>Archaea</taxon>
        <taxon>Methanobacteriati</taxon>
        <taxon>Methanobacteriota</taxon>
        <taxon>Stenosarchaea group</taxon>
        <taxon>Halobacteria</taxon>
        <taxon>Halobacteriales</taxon>
        <taxon>Haloferacaceae</taxon>
    </lineage>
</organism>
<feature type="transmembrane region" description="Helical" evidence="1">
    <location>
        <begin position="193"/>
        <end position="214"/>
    </location>
</feature>
<evidence type="ECO:0000313" key="4">
    <source>
        <dbReference type="Proteomes" id="UP000199126"/>
    </source>
</evidence>
<feature type="transmembrane region" description="Helical" evidence="1">
    <location>
        <begin position="128"/>
        <end position="153"/>
    </location>
</feature>
<accession>A0A1H8U9U5</accession>
<feature type="transmembrane region" description="Helical" evidence="1">
    <location>
        <begin position="159"/>
        <end position="181"/>
    </location>
</feature>
<keyword evidence="1" id="KW-1133">Transmembrane helix</keyword>
<reference evidence="4" key="1">
    <citation type="submission" date="2016-10" db="EMBL/GenBank/DDBJ databases">
        <authorList>
            <person name="Varghese N."/>
            <person name="Submissions S."/>
        </authorList>
    </citation>
    <scope>NUCLEOTIDE SEQUENCE [LARGE SCALE GENOMIC DNA]</scope>
    <source>
        <strain evidence="4">CGMCC 1.10121</strain>
    </source>
</reference>
<sequence length="243" mass="25887">MCGPLVTTYAERMAKTASWDGALTLYEVRQHGLFNFGRTIGYAILGGVFGFLGAVLYGTVELAGVIRPVQGGVGIITGTLVILMGATRLVGYHQGAFETALSRSGIGSIFARSYTAISSRIDQWVDGIGIVGLGALHGLLPCMLLYPAFLYVFAQGSPIYGIVALTALGLGTIPTLFLYGTVIQSVTARQRHIVHYGLGILFVCMGYVLVAMGATRFGINLPMIDIPIYQPLETATFRSTIPL</sequence>
<dbReference type="PANTHER" id="PTHR42208:SF1">
    <property type="entry name" value="HEAVY METAL TRANSPORTER"/>
    <property type="match status" value="1"/>
</dbReference>
<keyword evidence="4" id="KW-1185">Reference proteome</keyword>
<evidence type="ECO:0000256" key="1">
    <source>
        <dbReference type="SAM" id="Phobius"/>
    </source>
</evidence>
<name>A0A1H8U9U5_9EURY</name>
<dbReference type="Proteomes" id="UP000199126">
    <property type="component" value="Unassembled WGS sequence"/>
</dbReference>